<sequence>MSAGSFRVAVLGGGVGGLSAAHELGERGFDVTVYEAKSRLGGKARSFSVPSGDDGHSLPAEHGFRFFPGFYRNLRDTLGRIPRPSGGTVADNLVETDETLIATTTGEEMRSETRTPNTIAEWVAALKPTIGGGEITPAETNYFLRRLLVLLTSCRARREQELDRVSWWEFVDAEAQSPAYRKHLAESTQALVALKPQRGSARTIGQIYAQLMLDQIDPNRPTEAVLNGPTSEVWITPWESYLESLGVSVRTESPVAKIDSDGRRVTGVELAGGERVTADYYVAALPVEVMASLVTPELRLAAPSLGAIGRLDTAWMNGIQFYLTEDLPLARGHQAYTDSPWALTAISQRQFWDDGPFDIETCADGSIRGVLSAIISDWETPGLVYDKPARECSREEIKTEVWHQLTAHLNRDAERLSTEYLYDWVLDPAIVETGDGMENHEPLLINTVGSLRDRPPAVTDAPNLVLAADYVRTDTDLATMESANEAARRAVGGIVERTGAGAPPPTVWGLSEPQLFDPPKRQDEVAFRLGLPHPGEAERGLRSTFRGLRTSGWGLDD</sequence>
<protein>
    <submittedName>
        <fullName evidence="2">Phytoene dehydrogenase</fullName>
    </submittedName>
</protein>
<keyword evidence="2" id="KW-0614">Plasmid</keyword>
<feature type="domain" description="Amine oxidase" evidence="1">
    <location>
        <begin position="16"/>
        <end position="492"/>
    </location>
</feature>
<dbReference type="PANTHER" id="PTHR42923:SF46">
    <property type="entry name" value="AMINE OXIDASE"/>
    <property type="match status" value="1"/>
</dbReference>
<evidence type="ECO:0000313" key="2">
    <source>
        <dbReference type="EMBL" id="AKU09551.1"/>
    </source>
</evidence>
<dbReference type="InterPro" id="IPR050464">
    <property type="entry name" value="Zeta_carotene_desat/Oxidored"/>
</dbReference>
<dbReference type="SUPFAM" id="SSF51905">
    <property type="entry name" value="FAD/NAD(P)-binding domain"/>
    <property type="match status" value="1"/>
</dbReference>
<dbReference type="Gene3D" id="3.50.50.60">
    <property type="entry name" value="FAD/NAD(P)-binding domain"/>
    <property type="match status" value="1"/>
</dbReference>
<dbReference type="PATRIC" id="fig|35746.4.peg.3764"/>
<dbReference type="KEGG" id="hgi:ABY42_17220"/>
<proteinExistence type="predicted"/>
<accession>A0A0K1IYK5</accession>
<dbReference type="GO" id="GO:0016491">
    <property type="term" value="F:oxidoreductase activity"/>
    <property type="evidence" value="ECO:0007669"/>
    <property type="project" value="InterPro"/>
</dbReference>
<dbReference type="Proteomes" id="UP000066124">
    <property type="component" value="Plasmid pHG2"/>
</dbReference>
<gene>
    <name evidence="2" type="ORF">ABY42_17220</name>
</gene>
<evidence type="ECO:0000259" key="1">
    <source>
        <dbReference type="Pfam" id="PF01593"/>
    </source>
</evidence>
<dbReference type="GeneID" id="25247729"/>
<dbReference type="InterPro" id="IPR002937">
    <property type="entry name" value="Amino_oxidase"/>
</dbReference>
<name>A0A0K1IYK5_HALGI</name>
<reference evidence="3" key="1">
    <citation type="journal article" date="2015" name="J. Biotechnol.">
        <title>Complete genome sequence of Haloferax gibbonsii strain ARA6, a potential producer of polyhydroxyalkanoates and halocins isolated from Araruama, Rio de Janeiro, Brasil.</title>
        <authorList>
            <person name="Pinto L.H."/>
            <person name="D'Alincourt Carvalho-Assef A.P."/>
            <person name="Vieira R.P."/>
            <person name="Clementino M.M."/>
            <person name="Albano R.M."/>
        </authorList>
    </citation>
    <scope>NUCLEOTIDE SEQUENCE [LARGE SCALE GENOMIC DNA]</scope>
    <source>
        <strain evidence="3">ARA6</strain>
        <plasmid evidence="3">Plasmid pHG2</plasmid>
    </source>
</reference>
<dbReference type="PANTHER" id="PTHR42923">
    <property type="entry name" value="PROTOPORPHYRINOGEN OXIDASE"/>
    <property type="match status" value="1"/>
</dbReference>
<geneLocation type="plasmid" evidence="2 3">
    <name>pHG2</name>
</geneLocation>
<dbReference type="AlphaFoldDB" id="A0A0K1IYK5"/>
<dbReference type="InterPro" id="IPR036188">
    <property type="entry name" value="FAD/NAD-bd_sf"/>
</dbReference>
<dbReference type="PRINTS" id="PR00419">
    <property type="entry name" value="ADXRDTASE"/>
</dbReference>
<evidence type="ECO:0000313" key="3">
    <source>
        <dbReference type="Proteomes" id="UP000066124"/>
    </source>
</evidence>
<dbReference type="RefSeq" id="WP_050460264.1">
    <property type="nucleotide sequence ID" value="NZ_CP011949.1"/>
</dbReference>
<dbReference type="EMBL" id="CP011949">
    <property type="protein sequence ID" value="AKU09551.1"/>
    <property type="molecule type" value="Genomic_DNA"/>
</dbReference>
<dbReference type="Pfam" id="PF01593">
    <property type="entry name" value="Amino_oxidase"/>
    <property type="match status" value="1"/>
</dbReference>
<organism evidence="2 3">
    <name type="scientific">Haloferax gibbonsii</name>
    <dbReference type="NCBI Taxonomy" id="35746"/>
    <lineage>
        <taxon>Archaea</taxon>
        <taxon>Methanobacteriati</taxon>
        <taxon>Methanobacteriota</taxon>
        <taxon>Stenosarchaea group</taxon>
        <taxon>Halobacteria</taxon>
        <taxon>Halobacteriales</taxon>
        <taxon>Haloferacaceae</taxon>
        <taxon>Haloferax</taxon>
    </lineage>
</organism>